<accession>A0A5B7SMT4</accession>
<gene>
    <name evidence="2" type="ORF">FGM00_04700</name>
</gene>
<keyword evidence="1" id="KW-0472">Membrane</keyword>
<sequence>MTEQKSKIKKWAIIVVRFLLGAGLLFNGINMFAMFMPLPNPQQGELATRFLTILGEAGYFYPILGTVKILTALALFTNRYMALMLVVMFPITLNGILFHFRMDPSTQFAALFVGLLQVYLMYESRDRYFDIFRP</sequence>
<name>A0A5B7SMT4_9FLAO</name>
<keyword evidence="1" id="KW-1133">Transmembrane helix</keyword>
<reference evidence="2 3" key="1">
    <citation type="submission" date="2019-05" db="EMBL/GenBank/DDBJ databases">
        <title>Genome sequencing of F202Z8.</title>
        <authorList>
            <person name="Kwon Y.M."/>
        </authorList>
    </citation>
    <scope>NUCLEOTIDE SEQUENCE [LARGE SCALE GENOMIC DNA]</scope>
    <source>
        <strain evidence="2 3">F202Z8</strain>
    </source>
</reference>
<evidence type="ECO:0008006" key="4">
    <source>
        <dbReference type="Google" id="ProtNLM"/>
    </source>
</evidence>
<feature type="transmembrane region" description="Helical" evidence="1">
    <location>
        <begin position="83"/>
        <end position="100"/>
    </location>
</feature>
<dbReference type="Proteomes" id="UP000310017">
    <property type="component" value="Chromosome"/>
</dbReference>
<protein>
    <recommendedName>
        <fullName evidence="4">DoxX family protein</fullName>
    </recommendedName>
</protein>
<dbReference type="EMBL" id="CP040710">
    <property type="protein sequence ID" value="QCW99441.1"/>
    <property type="molecule type" value="Genomic_DNA"/>
</dbReference>
<dbReference type="RefSeq" id="WP_138851794.1">
    <property type="nucleotide sequence ID" value="NZ_CP040710.1"/>
</dbReference>
<evidence type="ECO:0000313" key="2">
    <source>
        <dbReference type="EMBL" id="QCW99441.1"/>
    </source>
</evidence>
<organism evidence="2 3">
    <name type="scientific">Aggregatimonas sangjinii</name>
    <dbReference type="NCBI Taxonomy" id="2583587"/>
    <lineage>
        <taxon>Bacteria</taxon>
        <taxon>Pseudomonadati</taxon>
        <taxon>Bacteroidota</taxon>
        <taxon>Flavobacteriia</taxon>
        <taxon>Flavobacteriales</taxon>
        <taxon>Flavobacteriaceae</taxon>
        <taxon>Aggregatimonas</taxon>
    </lineage>
</organism>
<keyword evidence="3" id="KW-1185">Reference proteome</keyword>
<proteinExistence type="predicted"/>
<feature type="transmembrane region" description="Helical" evidence="1">
    <location>
        <begin position="58"/>
        <end position="76"/>
    </location>
</feature>
<keyword evidence="1" id="KW-0812">Transmembrane</keyword>
<feature type="transmembrane region" description="Helical" evidence="1">
    <location>
        <begin position="12"/>
        <end position="38"/>
    </location>
</feature>
<dbReference type="OrthoDB" id="5524812at2"/>
<dbReference type="AlphaFoldDB" id="A0A5B7SMT4"/>
<feature type="transmembrane region" description="Helical" evidence="1">
    <location>
        <begin position="106"/>
        <end position="122"/>
    </location>
</feature>
<evidence type="ECO:0000256" key="1">
    <source>
        <dbReference type="SAM" id="Phobius"/>
    </source>
</evidence>
<dbReference type="KEGG" id="asag:FGM00_04700"/>
<evidence type="ECO:0000313" key="3">
    <source>
        <dbReference type="Proteomes" id="UP000310017"/>
    </source>
</evidence>